<dbReference type="InterPro" id="IPR018062">
    <property type="entry name" value="HTH_AraC-typ_CS"/>
</dbReference>
<dbReference type="InterPro" id="IPR018060">
    <property type="entry name" value="HTH_AraC"/>
</dbReference>
<name>A0A7T4R0D9_9GAMM</name>
<gene>
    <name evidence="5" type="ORF">I6N98_16690</name>
</gene>
<dbReference type="AlphaFoldDB" id="A0A7T4R0D9"/>
<dbReference type="PROSITE" id="PS01124">
    <property type="entry name" value="HTH_ARAC_FAMILY_2"/>
    <property type="match status" value="1"/>
</dbReference>
<proteinExistence type="predicted"/>
<reference evidence="5 6" key="1">
    <citation type="submission" date="2020-12" db="EMBL/GenBank/DDBJ databases">
        <authorList>
            <person name="Shan Y."/>
        </authorList>
    </citation>
    <scope>NUCLEOTIDE SEQUENCE [LARGE SCALE GENOMIC DNA]</scope>
    <source>
        <strain evidence="6">csc3.9</strain>
    </source>
</reference>
<dbReference type="PROSITE" id="PS00041">
    <property type="entry name" value="HTH_ARAC_FAMILY_1"/>
    <property type="match status" value="1"/>
</dbReference>
<dbReference type="Pfam" id="PF12833">
    <property type="entry name" value="HTH_18"/>
    <property type="match status" value="1"/>
</dbReference>
<evidence type="ECO:0000256" key="2">
    <source>
        <dbReference type="ARBA" id="ARBA00023125"/>
    </source>
</evidence>
<dbReference type="PANTHER" id="PTHR43280:SF31">
    <property type="entry name" value="TRANSCRIPTIONAL REGULATORY PROTEIN"/>
    <property type="match status" value="1"/>
</dbReference>
<keyword evidence="1" id="KW-0805">Transcription regulation</keyword>
<keyword evidence="6" id="KW-1185">Reference proteome</keyword>
<dbReference type="SMART" id="SM00342">
    <property type="entry name" value="HTH_ARAC"/>
    <property type="match status" value="1"/>
</dbReference>
<dbReference type="Gene3D" id="1.10.10.60">
    <property type="entry name" value="Homeodomain-like"/>
    <property type="match status" value="1"/>
</dbReference>
<dbReference type="PANTHER" id="PTHR43280">
    <property type="entry name" value="ARAC-FAMILY TRANSCRIPTIONAL REGULATOR"/>
    <property type="match status" value="1"/>
</dbReference>
<dbReference type="GO" id="GO:0003700">
    <property type="term" value="F:DNA-binding transcription factor activity"/>
    <property type="evidence" value="ECO:0007669"/>
    <property type="project" value="InterPro"/>
</dbReference>
<dbReference type="SUPFAM" id="SSF46689">
    <property type="entry name" value="Homeodomain-like"/>
    <property type="match status" value="1"/>
</dbReference>
<dbReference type="EMBL" id="CP066167">
    <property type="protein sequence ID" value="QQD17957.1"/>
    <property type="molecule type" value="Genomic_DNA"/>
</dbReference>
<dbReference type="Proteomes" id="UP000596063">
    <property type="component" value="Chromosome"/>
</dbReference>
<evidence type="ECO:0000256" key="3">
    <source>
        <dbReference type="ARBA" id="ARBA00023163"/>
    </source>
</evidence>
<evidence type="ECO:0000313" key="6">
    <source>
        <dbReference type="Proteomes" id="UP000596063"/>
    </source>
</evidence>
<dbReference type="GO" id="GO:0043565">
    <property type="term" value="F:sequence-specific DNA binding"/>
    <property type="evidence" value="ECO:0007669"/>
    <property type="project" value="InterPro"/>
</dbReference>
<dbReference type="RefSeq" id="WP_198569455.1">
    <property type="nucleotide sequence ID" value="NZ_CP066167.1"/>
</dbReference>
<evidence type="ECO:0000259" key="4">
    <source>
        <dbReference type="PROSITE" id="PS01124"/>
    </source>
</evidence>
<keyword evidence="2" id="KW-0238">DNA-binding</keyword>
<feature type="domain" description="HTH araC/xylS-type" evidence="4">
    <location>
        <begin position="217"/>
        <end position="318"/>
    </location>
</feature>
<keyword evidence="3" id="KW-0804">Transcription</keyword>
<dbReference type="InterPro" id="IPR009057">
    <property type="entry name" value="Homeodomain-like_sf"/>
</dbReference>
<accession>A0A7T4R0D9</accession>
<protein>
    <submittedName>
        <fullName evidence="5">Helix-turn-helix transcriptional regulator</fullName>
    </submittedName>
</protein>
<dbReference type="PRINTS" id="PR00032">
    <property type="entry name" value="HTHARAC"/>
</dbReference>
<dbReference type="KEGG" id="snan:I6N98_16690"/>
<sequence>MTPDIDWKARSSPKPGVFNSFSQMLSQVHTGWNFESVDDKVTSDRELLAYVKKYSLGDSYLTDILALPMSGCREGKLHDADYLVVSYVVEGNDYSLDVYGHHYALKRGNVFIWNTSQEIFFRSGEMVRQLSVFIPMNAAFNLGKLVSPDTIFVLDKSEAISNILRSTILTLRKNAHNTCISDEPFIVNPILELTKAGVSKARAFRFEKKRSSEQLLDEIRDYVRNNLFDSDLSVATISHALGVSKRYIHQIFSHEAESLSRWIARQRLEQAAKYLQDSKYRDISITDIAMMTGFNDSGYFSRQFRQHYGMSPKHYRQSAIH</sequence>
<evidence type="ECO:0000256" key="1">
    <source>
        <dbReference type="ARBA" id="ARBA00023015"/>
    </source>
</evidence>
<dbReference type="InterPro" id="IPR020449">
    <property type="entry name" value="Tscrpt_reg_AraC-type_HTH"/>
</dbReference>
<organism evidence="5 6">
    <name type="scientific">Spongiibacter nanhainus</name>
    <dbReference type="NCBI Taxonomy" id="2794344"/>
    <lineage>
        <taxon>Bacteria</taxon>
        <taxon>Pseudomonadati</taxon>
        <taxon>Pseudomonadota</taxon>
        <taxon>Gammaproteobacteria</taxon>
        <taxon>Cellvibrionales</taxon>
        <taxon>Spongiibacteraceae</taxon>
        <taxon>Spongiibacter</taxon>
    </lineage>
</organism>
<evidence type="ECO:0000313" key="5">
    <source>
        <dbReference type="EMBL" id="QQD17957.1"/>
    </source>
</evidence>